<keyword evidence="1" id="KW-0227">DNA damage</keyword>
<feature type="domain" description="UmuC" evidence="2">
    <location>
        <begin position="29"/>
        <end position="153"/>
    </location>
</feature>
<evidence type="ECO:0000256" key="1">
    <source>
        <dbReference type="ARBA" id="ARBA00022763"/>
    </source>
</evidence>
<comment type="caution">
    <text evidence="3">The sequence shown here is derived from an EMBL/GenBank/DDBJ whole genome shotgun (WGS) entry which is preliminary data.</text>
</comment>
<gene>
    <name evidence="3" type="ORF">D1114_13375</name>
</gene>
<dbReference type="PANTHER" id="PTHR35369:SF2">
    <property type="entry name" value="BLR3025 PROTEIN"/>
    <property type="match status" value="1"/>
</dbReference>
<accession>A0AAX1UJE9</accession>
<evidence type="ECO:0000259" key="2">
    <source>
        <dbReference type="Pfam" id="PF00817"/>
    </source>
</evidence>
<dbReference type="AlphaFoldDB" id="A0AAX1UJE9"/>
<dbReference type="EMBL" id="QWGP01000014">
    <property type="protein sequence ID" value="RHZ94092.1"/>
    <property type="molecule type" value="Genomic_DNA"/>
</dbReference>
<dbReference type="RefSeq" id="WP_119000452.1">
    <property type="nucleotide sequence ID" value="NZ_QWGP01000014.1"/>
</dbReference>
<dbReference type="InterPro" id="IPR043502">
    <property type="entry name" value="DNA/RNA_pol_sf"/>
</dbReference>
<proteinExistence type="predicted"/>
<dbReference type="GO" id="GO:0006281">
    <property type="term" value="P:DNA repair"/>
    <property type="evidence" value="ECO:0007669"/>
    <property type="project" value="InterPro"/>
</dbReference>
<name>A0AAX1UJE9_CERSP</name>
<dbReference type="CDD" id="cd03468">
    <property type="entry name" value="PolY_like"/>
    <property type="match status" value="1"/>
</dbReference>
<evidence type="ECO:0000313" key="3">
    <source>
        <dbReference type="EMBL" id="RHZ94092.1"/>
    </source>
</evidence>
<evidence type="ECO:0000313" key="4">
    <source>
        <dbReference type="Proteomes" id="UP000266305"/>
    </source>
</evidence>
<dbReference type="InterPro" id="IPR050356">
    <property type="entry name" value="SulA_CellDiv_inhibitor"/>
</dbReference>
<dbReference type="Gene3D" id="3.40.1170.60">
    <property type="match status" value="1"/>
</dbReference>
<dbReference type="InterPro" id="IPR001126">
    <property type="entry name" value="UmuC"/>
</dbReference>
<sequence length="534" mass="57330">MARRRILSLWFPRLGAERLLRRRKDTLPPPFAVVGDRQGAQVLVSVSAEAEALGLGPGQGLRDATAICPHLMTAPEDPASEAAFLAALRRWAGKFSPWVAEEPPAGLMIDLTGCAHLFGGEEKVLGVVEADCAGLGLTVRAAVADTPGAAWALARHAGRALQGNLNGDAIEQEAHATRSRASRRRTFAPPSGGPLGLISAPGALRAALEPLPVAALRLSEGTVQSLARLGLRRVGDLLDLPRASLARRFGQEVTRRIDQALGLEPEPVSPAGAPLHFAVRLTLPDPIGLREDVEAGLDRLLGPLCDRLKEKGRGARRVRLQAFRSDGQVPAVEVGLAQTTCAPERIRPLLALKIDQIDAGFGIDMLRLSAVETELLTVASGKGRGPAGRPAEVLADVVGRLGARLGAEGVTRLHPAESHVPAKTALVLAAAWSEAAGPWPEPPGRRPLILFPPEPVEVVGAPPHRVCWRRRDRRIVRAEGPERILPEWWLEEPDWRSGARDYWAVELEEGERIWLFEAMGGVVSGGWWVEGEMA</sequence>
<dbReference type="Pfam" id="PF00817">
    <property type="entry name" value="IMS"/>
    <property type="match status" value="1"/>
</dbReference>
<dbReference type="SUPFAM" id="SSF56672">
    <property type="entry name" value="DNA/RNA polymerases"/>
    <property type="match status" value="1"/>
</dbReference>
<reference evidence="3 4" key="1">
    <citation type="submission" date="2018-08" db="EMBL/GenBank/DDBJ databases">
        <title>Draft genome sequence of Rhodobacter sphaeroides FY.</title>
        <authorList>
            <person name="Rayyan A."/>
            <person name="Meyer T.E."/>
            <person name="Kyndt J.A."/>
        </authorList>
    </citation>
    <scope>NUCLEOTIDE SEQUENCE [LARGE SCALE GENOMIC DNA]</scope>
    <source>
        <strain evidence="3 4">FY</strain>
    </source>
</reference>
<dbReference type="Proteomes" id="UP000266305">
    <property type="component" value="Unassembled WGS sequence"/>
</dbReference>
<organism evidence="3 4">
    <name type="scientific">Cereibacter sphaeroides</name>
    <name type="common">Rhodobacter sphaeroides</name>
    <dbReference type="NCBI Taxonomy" id="1063"/>
    <lineage>
        <taxon>Bacteria</taxon>
        <taxon>Pseudomonadati</taxon>
        <taxon>Pseudomonadota</taxon>
        <taxon>Alphaproteobacteria</taxon>
        <taxon>Rhodobacterales</taxon>
        <taxon>Paracoccaceae</taxon>
        <taxon>Cereibacter</taxon>
    </lineage>
</organism>
<protein>
    <submittedName>
        <fullName evidence="3">DNA polymerase Y family protein</fullName>
    </submittedName>
</protein>
<dbReference type="PANTHER" id="PTHR35369">
    <property type="entry name" value="BLR3025 PROTEIN-RELATED"/>
    <property type="match status" value="1"/>
</dbReference>